<evidence type="ECO:0000313" key="1">
    <source>
        <dbReference type="EMBL" id="KAJ7038411.1"/>
    </source>
</evidence>
<organism evidence="1 2">
    <name type="scientific">Mycena alexandri</name>
    <dbReference type="NCBI Taxonomy" id="1745969"/>
    <lineage>
        <taxon>Eukaryota</taxon>
        <taxon>Fungi</taxon>
        <taxon>Dikarya</taxon>
        <taxon>Basidiomycota</taxon>
        <taxon>Agaricomycotina</taxon>
        <taxon>Agaricomycetes</taxon>
        <taxon>Agaricomycetidae</taxon>
        <taxon>Agaricales</taxon>
        <taxon>Marasmiineae</taxon>
        <taxon>Mycenaceae</taxon>
        <taxon>Mycena</taxon>
    </lineage>
</organism>
<proteinExistence type="predicted"/>
<dbReference type="EMBL" id="JARJCM010000032">
    <property type="protein sequence ID" value="KAJ7038411.1"/>
    <property type="molecule type" value="Genomic_DNA"/>
</dbReference>
<evidence type="ECO:0000313" key="2">
    <source>
        <dbReference type="Proteomes" id="UP001218188"/>
    </source>
</evidence>
<protein>
    <submittedName>
        <fullName evidence="1">Uncharacterized protein</fullName>
    </submittedName>
</protein>
<accession>A0AAD6T3Z5</accession>
<gene>
    <name evidence="1" type="ORF">C8F04DRAFT_1255990</name>
</gene>
<keyword evidence="2" id="KW-1185">Reference proteome</keyword>
<sequence>MFTLVTHLDIYDHPANFPTNDFAHWWPLLVHLPILTHVSIYKGIAMTLVPKALVLCKKLEVPICMHIEDQSEVPEVVHDQRFLHVAAQLGISGRLGGWGKGRVGFLGSSRGVHWEENAAAKSNPLKANL</sequence>
<dbReference type="Proteomes" id="UP001218188">
    <property type="component" value="Unassembled WGS sequence"/>
</dbReference>
<dbReference type="AlphaFoldDB" id="A0AAD6T3Z5"/>
<reference evidence="1" key="1">
    <citation type="submission" date="2023-03" db="EMBL/GenBank/DDBJ databases">
        <title>Massive genome expansion in bonnet fungi (Mycena s.s.) driven by repeated elements and novel gene families across ecological guilds.</title>
        <authorList>
            <consortium name="Lawrence Berkeley National Laboratory"/>
            <person name="Harder C.B."/>
            <person name="Miyauchi S."/>
            <person name="Viragh M."/>
            <person name="Kuo A."/>
            <person name="Thoen E."/>
            <person name="Andreopoulos B."/>
            <person name="Lu D."/>
            <person name="Skrede I."/>
            <person name="Drula E."/>
            <person name="Henrissat B."/>
            <person name="Morin E."/>
            <person name="Kohler A."/>
            <person name="Barry K."/>
            <person name="LaButti K."/>
            <person name="Morin E."/>
            <person name="Salamov A."/>
            <person name="Lipzen A."/>
            <person name="Mereny Z."/>
            <person name="Hegedus B."/>
            <person name="Baldrian P."/>
            <person name="Stursova M."/>
            <person name="Weitz H."/>
            <person name="Taylor A."/>
            <person name="Grigoriev I.V."/>
            <person name="Nagy L.G."/>
            <person name="Martin F."/>
            <person name="Kauserud H."/>
        </authorList>
    </citation>
    <scope>NUCLEOTIDE SEQUENCE</scope>
    <source>
        <strain evidence="1">CBHHK200</strain>
    </source>
</reference>
<name>A0AAD6T3Z5_9AGAR</name>
<comment type="caution">
    <text evidence="1">The sequence shown here is derived from an EMBL/GenBank/DDBJ whole genome shotgun (WGS) entry which is preliminary data.</text>
</comment>